<name>A0A8S8ZZN9_SORMA</name>
<evidence type="ECO:0000313" key="5">
    <source>
        <dbReference type="EMBL" id="KAA8633755.1"/>
    </source>
</evidence>
<dbReference type="GO" id="GO:0003676">
    <property type="term" value="F:nucleic acid binding"/>
    <property type="evidence" value="ECO:0007669"/>
    <property type="project" value="InterPro"/>
</dbReference>
<comment type="caution">
    <text evidence="5">The sequence shown here is derived from an EMBL/GenBank/DDBJ whole genome shotgun (WGS) entry which is preliminary data.</text>
</comment>
<reference evidence="5 6" key="1">
    <citation type="submission" date="2017-07" db="EMBL/GenBank/DDBJ databases">
        <title>Genome sequence of the Sordaria macrospora wild type strain R19027.</title>
        <authorList>
            <person name="Nowrousian M."/>
            <person name="Teichert I."/>
            <person name="Kueck U."/>
        </authorList>
    </citation>
    <scope>NUCLEOTIDE SEQUENCE [LARGE SCALE GENOMIC DNA]</scope>
    <source>
        <strain evidence="5 6">R19027</strain>
        <tissue evidence="5">Mycelium</tissue>
    </source>
</reference>
<evidence type="ECO:0000256" key="1">
    <source>
        <dbReference type="ARBA" id="ARBA00022723"/>
    </source>
</evidence>
<organism evidence="5 6">
    <name type="scientific">Sordaria macrospora</name>
    <dbReference type="NCBI Taxonomy" id="5147"/>
    <lineage>
        <taxon>Eukaryota</taxon>
        <taxon>Fungi</taxon>
        <taxon>Dikarya</taxon>
        <taxon>Ascomycota</taxon>
        <taxon>Pezizomycotina</taxon>
        <taxon>Sordariomycetes</taxon>
        <taxon>Sordariomycetidae</taxon>
        <taxon>Sordariales</taxon>
        <taxon>Sordariaceae</taxon>
        <taxon>Sordaria</taxon>
    </lineage>
</organism>
<evidence type="ECO:0000259" key="4">
    <source>
        <dbReference type="Pfam" id="PF01096"/>
    </source>
</evidence>
<dbReference type="Proteomes" id="UP000433876">
    <property type="component" value="Unassembled WGS sequence"/>
</dbReference>
<proteinExistence type="predicted"/>
<keyword evidence="1" id="KW-0479">Metal-binding</keyword>
<dbReference type="GO" id="GO:0006351">
    <property type="term" value="P:DNA-templated transcription"/>
    <property type="evidence" value="ECO:0007669"/>
    <property type="project" value="InterPro"/>
</dbReference>
<dbReference type="AlphaFoldDB" id="A0A8S8ZZN9"/>
<dbReference type="Pfam" id="PF01096">
    <property type="entry name" value="Zn_ribbon_TFIIS"/>
    <property type="match status" value="1"/>
</dbReference>
<evidence type="ECO:0000256" key="3">
    <source>
        <dbReference type="ARBA" id="ARBA00022833"/>
    </source>
</evidence>
<dbReference type="GO" id="GO:0008270">
    <property type="term" value="F:zinc ion binding"/>
    <property type="evidence" value="ECO:0007669"/>
    <property type="project" value="UniProtKB-KW"/>
</dbReference>
<dbReference type="InterPro" id="IPR001222">
    <property type="entry name" value="Znf_TFIIS"/>
</dbReference>
<keyword evidence="2" id="KW-0863">Zinc-finger</keyword>
<keyword evidence="3" id="KW-0862">Zinc</keyword>
<dbReference type="Gene3D" id="2.20.25.10">
    <property type="match status" value="1"/>
</dbReference>
<dbReference type="EMBL" id="NMPR01000032">
    <property type="protein sequence ID" value="KAA8633755.1"/>
    <property type="molecule type" value="Genomic_DNA"/>
</dbReference>
<accession>A0A8S8ZZN9</accession>
<protein>
    <recommendedName>
        <fullName evidence="4">TFIIS-type domain-containing protein</fullName>
    </recommendedName>
</protein>
<gene>
    <name evidence="5" type="ORF">SMACR_01269</name>
</gene>
<feature type="domain" description="TFIIS-type" evidence="4">
    <location>
        <begin position="1"/>
        <end position="15"/>
    </location>
</feature>
<dbReference type="SUPFAM" id="SSF57783">
    <property type="entry name" value="Zinc beta-ribbon"/>
    <property type="match status" value="1"/>
</dbReference>
<sequence>MTTFYKCMTCGHRWRDNN</sequence>
<evidence type="ECO:0000256" key="2">
    <source>
        <dbReference type="ARBA" id="ARBA00022771"/>
    </source>
</evidence>
<evidence type="ECO:0000313" key="6">
    <source>
        <dbReference type="Proteomes" id="UP000433876"/>
    </source>
</evidence>